<organism evidence="1 2">
    <name type="scientific">Amycolatopsis carbonis</name>
    <dbReference type="NCBI Taxonomy" id="715471"/>
    <lineage>
        <taxon>Bacteria</taxon>
        <taxon>Bacillati</taxon>
        <taxon>Actinomycetota</taxon>
        <taxon>Actinomycetes</taxon>
        <taxon>Pseudonocardiales</taxon>
        <taxon>Pseudonocardiaceae</taxon>
        <taxon>Amycolatopsis</taxon>
    </lineage>
</organism>
<dbReference type="KEGG" id="acab:QRX50_06875"/>
<reference evidence="1 2" key="1">
    <citation type="submission" date="2023-06" db="EMBL/GenBank/DDBJ databases">
        <authorList>
            <person name="Oyuntsetseg B."/>
            <person name="Kim S.B."/>
        </authorList>
    </citation>
    <scope>NUCLEOTIDE SEQUENCE [LARGE SCALE GENOMIC DNA]</scope>
    <source>
        <strain evidence="1 2">2-15</strain>
    </source>
</reference>
<accession>A0A9Y2IJM1</accession>
<name>A0A9Y2IJM1_9PSEU</name>
<protein>
    <submittedName>
        <fullName evidence="1">Uncharacterized protein</fullName>
    </submittedName>
</protein>
<proteinExistence type="predicted"/>
<dbReference type="RefSeq" id="WP_285971120.1">
    <property type="nucleotide sequence ID" value="NZ_CP127294.1"/>
</dbReference>
<dbReference type="EMBL" id="CP127294">
    <property type="protein sequence ID" value="WIX80491.1"/>
    <property type="molecule type" value="Genomic_DNA"/>
</dbReference>
<evidence type="ECO:0000313" key="2">
    <source>
        <dbReference type="Proteomes" id="UP001236014"/>
    </source>
</evidence>
<dbReference type="Proteomes" id="UP001236014">
    <property type="component" value="Chromosome"/>
</dbReference>
<evidence type="ECO:0000313" key="1">
    <source>
        <dbReference type="EMBL" id="WIX80491.1"/>
    </source>
</evidence>
<gene>
    <name evidence="1" type="ORF">QRX50_06875</name>
</gene>
<keyword evidence="2" id="KW-1185">Reference proteome</keyword>
<sequence>MNLADPLGAATQARPHLRADERLLWAAFGGVTGYDVRGLDEFGNPAKSLMRKVGSGLADFAGGVVDAALSGDEDSGSGGTGPKPKPAVVVFGDRSGLLAEQLVRGARPALWVLTTSRLLLLRVVVPEEPAAEPEKSLLGKAIGFGRGMAKFGKDVAEIVTDRRKTYGENREGEPVALREFEEAASLPREQIAGFAVDRRGLRMSLVDGSGFELRFGAEEPEAFEWLLARTNGAV</sequence>
<dbReference type="AlphaFoldDB" id="A0A9Y2IJM1"/>